<keyword evidence="3" id="KW-1185">Reference proteome</keyword>
<sequence>MNAHFCKVTEPAIDVIEALNRWENDAAIVPLTRPHKTRAELEVKKLITAEDLSQRLEFHHMYLIHIDDHLVGEMNFMVDPPHLLNKEPGTAWIGITIGEPEGRGKGLGYLALEFLEDEIKRQGLTRIELGVFEFNKQAHHLYKKLGYKEIGRISDFTYFQDKMWADIRMEKYL</sequence>
<comment type="caution">
    <text evidence="2">The sequence shown here is derived from an EMBL/GenBank/DDBJ whole genome shotgun (WGS) entry which is preliminary data.</text>
</comment>
<dbReference type="RefSeq" id="WP_188403359.1">
    <property type="nucleotide sequence ID" value="NZ_BMCE01000002.1"/>
</dbReference>
<dbReference type="CDD" id="cd04301">
    <property type="entry name" value="NAT_SF"/>
    <property type="match status" value="1"/>
</dbReference>
<evidence type="ECO:0000259" key="1">
    <source>
        <dbReference type="PROSITE" id="PS51186"/>
    </source>
</evidence>
<accession>A0ABS2ZE64</accession>
<dbReference type="InterPro" id="IPR000182">
    <property type="entry name" value="GNAT_dom"/>
</dbReference>
<proteinExistence type="predicted"/>
<dbReference type="InterPro" id="IPR016181">
    <property type="entry name" value="Acyl_CoA_acyltransferase"/>
</dbReference>
<protein>
    <submittedName>
        <fullName evidence="2">GNAT family N-acetyltransferase</fullName>
    </submittedName>
</protein>
<dbReference type="SUPFAM" id="SSF55729">
    <property type="entry name" value="Acyl-CoA N-acyltransferases (Nat)"/>
    <property type="match status" value="1"/>
</dbReference>
<name>A0ABS2ZE64_9BACL</name>
<dbReference type="Pfam" id="PF00583">
    <property type="entry name" value="Acetyltransf_1"/>
    <property type="match status" value="1"/>
</dbReference>
<dbReference type="PANTHER" id="PTHR43415">
    <property type="entry name" value="SPERMIDINE N(1)-ACETYLTRANSFERASE"/>
    <property type="match status" value="1"/>
</dbReference>
<dbReference type="Proteomes" id="UP001319060">
    <property type="component" value="Unassembled WGS sequence"/>
</dbReference>
<dbReference type="PROSITE" id="PS51186">
    <property type="entry name" value="GNAT"/>
    <property type="match status" value="1"/>
</dbReference>
<dbReference type="PANTHER" id="PTHR43415:SF3">
    <property type="entry name" value="GNAT-FAMILY ACETYLTRANSFERASE"/>
    <property type="match status" value="1"/>
</dbReference>
<evidence type="ECO:0000313" key="3">
    <source>
        <dbReference type="Proteomes" id="UP001319060"/>
    </source>
</evidence>
<organism evidence="2 3">
    <name type="scientific">Fictibacillus barbaricus</name>
    <dbReference type="NCBI Taxonomy" id="182136"/>
    <lineage>
        <taxon>Bacteria</taxon>
        <taxon>Bacillati</taxon>
        <taxon>Bacillota</taxon>
        <taxon>Bacilli</taxon>
        <taxon>Bacillales</taxon>
        <taxon>Fictibacillaceae</taxon>
        <taxon>Fictibacillus</taxon>
    </lineage>
</organism>
<evidence type="ECO:0000313" key="2">
    <source>
        <dbReference type="EMBL" id="MBN3545000.1"/>
    </source>
</evidence>
<reference evidence="2 3" key="1">
    <citation type="submission" date="2021-01" db="EMBL/GenBank/DDBJ databases">
        <title>Genome Sequencing of Type Strains.</title>
        <authorList>
            <person name="Lemaire J.F."/>
            <person name="Inderbitzin P."/>
            <person name="Collins S.B."/>
            <person name="Wespe N."/>
            <person name="Knight-Connoni V."/>
        </authorList>
    </citation>
    <scope>NUCLEOTIDE SEQUENCE [LARGE SCALE GENOMIC DNA]</scope>
    <source>
        <strain evidence="2 3">DSM 14730</strain>
    </source>
</reference>
<dbReference type="EMBL" id="JAFHKS010000042">
    <property type="protein sequence ID" value="MBN3545000.1"/>
    <property type="molecule type" value="Genomic_DNA"/>
</dbReference>
<gene>
    <name evidence="2" type="ORF">JYA64_06825</name>
</gene>
<dbReference type="Gene3D" id="3.40.630.30">
    <property type="match status" value="1"/>
</dbReference>
<feature type="domain" description="N-acetyltransferase" evidence="1">
    <location>
        <begin position="3"/>
        <end position="173"/>
    </location>
</feature>